<dbReference type="Gene3D" id="3.40.50.920">
    <property type="match status" value="1"/>
</dbReference>
<dbReference type="SUPFAM" id="SSF50978">
    <property type="entry name" value="WD40 repeat-like"/>
    <property type="match status" value="1"/>
</dbReference>
<dbReference type="EC" id="4.2.1.17" evidence="3"/>
<dbReference type="InterPro" id="IPR001753">
    <property type="entry name" value="Enoyl-CoA_hydra/iso"/>
</dbReference>
<comment type="cofactor">
    <cofactor evidence="1">
        <name>thiamine diphosphate</name>
        <dbReference type="ChEBI" id="CHEBI:58937"/>
    </cofactor>
</comment>
<dbReference type="InterPro" id="IPR036322">
    <property type="entry name" value="WD40_repeat_dom_sf"/>
</dbReference>
<dbReference type="GO" id="GO:0009083">
    <property type="term" value="P:branched-chain amino acid catabolic process"/>
    <property type="evidence" value="ECO:0007669"/>
    <property type="project" value="TreeGrafter"/>
</dbReference>
<evidence type="ECO:0000256" key="6">
    <source>
        <dbReference type="ARBA" id="ARBA00023002"/>
    </source>
</evidence>
<evidence type="ECO:0000256" key="7">
    <source>
        <dbReference type="ARBA" id="ARBA00023098"/>
    </source>
</evidence>
<comment type="caution">
    <text evidence="14">The sequence shown here is derived from an EMBL/GenBank/DDBJ whole genome shotgun (WGS) entry which is preliminary data.</text>
</comment>
<evidence type="ECO:0000256" key="10">
    <source>
        <dbReference type="ARBA" id="ARBA00073937"/>
    </source>
</evidence>
<dbReference type="SUPFAM" id="SSF52922">
    <property type="entry name" value="TK C-terminal domain-like"/>
    <property type="match status" value="1"/>
</dbReference>
<dbReference type="SUPFAM" id="SSF52518">
    <property type="entry name" value="Thiamin diphosphate-binding fold (THDP-binding)"/>
    <property type="match status" value="1"/>
</dbReference>
<dbReference type="SUPFAM" id="SSF52096">
    <property type="entry name" value="ClpP/crotonase"/>
    <property type="match status" value="1"/>
</dbReference>
<evidence type="ECO:0000313" key="15">
    <source>
        <dbReference type="Proteomes" id="UP000591131"/>
    </source>
</evidence>
<evidence type="ECO:0000256" key="3">
    <source>
        <dbReference type="ARBA" id="ARBA00012076"/>
    </source>
</evidence>
<dbReference type="Gene3D" id="1.10.12.10">
    <property type="entry name" value="Lyase 2-enoyl-coa Hydratase, Chain A, domain 2"/>
    <property type="match status" value="1"/>
</dbReference>
<name>A0A7J6MBW2_PERCH</name>
<dbReference type="Gene3D" id="3.40.50.970">
    <property type="match status" value="1"/>
</dbReference>
<sequence length="1842" mass="196011">MLHLLTLLPLAASLGPEIYRVWIEAGSSAASTCIVQFAPFTLHVAGRQLQSISSVVLVPSGGTCGALAGGTRFLSPPGKCSPEVPSGFHNNTGVFKLLCSLRAQHPGTGRACFSSDGGRSFDLSSTTSLPVTVIQHDTFAIQDGIVPPPRRLLGSAHVSAVAAGPEGVVIGGHTDGTVRLWDATSGSELWAGVASLDGAPITGVASQEGLMAVSSADGRATVWNVTFGAAMEYSVLRVEAEPSSFNTIAFSPNTTDVVAVGNSLGRVFLFRLEPVLSSVMAMAQVGEPVSALSWCPHGAFLVAGTFAGGVSWWTMVDLSVPVAAVDDLCEVGGIADLQCGSFGMQGDWVFVACTTGTVSALSLDQYLNPVVSGTWSLGASSLAVGLSLSSGSDFLAVRTLDSIFIYDTNETLTASGDADFWSPVDGTRLLTEGTTSWFSSPGPPGNAPFVEIDAASGTASFHPCWPLPAANRRELENITDLSCASDGLAPTVTLEVDLPWEFTAVRGSFVISSIGAIPAEDCRVGQLPITNWSSSLPEQWSLVRTFATSVGPDCVALDAGGLARAHGRLTIRECLNYCASLGSPGRTCNVVNVLPRPGKGGLDRTVTVCDLRRCDDVAALQLQSTSSGAAAVEGQAFEVWAQHHGTAFGGGYTALGTRDQVVYGGCGVEGGKIPNGGMTIAIEETLLESPQSTVRFQVAQSNAEERVKLSDMRLELRRQRPLPVRVIREPLVSTSGDSAVSANSRRPRESNGAAARGAIVWGQSDRDSAISPWLFTSSWDLAVAAFDLRGLYLQELPSLTSAGYMWWRAGSAVSGQRERNLAPYRPTTVYVVGVGLDQSSTIAITKVPYCGAPGSRRHHNAVYMPESVPVVYSVNATGRGPANLTVLEWPNVTISMTGEYKVCWCASSCCSLQDALWSGGLAGLLVVSGPDHDSNYHVCRWGYTCVISKYAGHGLTAGDRIRLSAFTGTVECTSSLSSIGYWPPSDPAIMTSRAVDGSEYRTEFLHGDGVWRDFEVFDGSRTGITILICWCRASDGCSDSAGDYKTPGGILALTRFSPDPTRPLQCEQHSKCVVYIAPDSRPLDPGDKLMIKQRPTDPVPSGTDPCSVSPGALEGMGASGRSEGCQAPSHSTQCLAFDFGIVDAETVSAGEYLACWCQGSLRPCVDHVEFSVSVSPTEPFVISPAQYVFPDECAPAYLEWRAPWLGYHDCCCNYKEAGSSPGCEDPNSEASRNFVPRVSAIAALHRGFSSYSGYKNILVDVNADKGTALITLNRPKALNALCDELMTELSSVTSALDKDDSVRAIVITGTGEKAFAAGADIKEMNSRETMAEVCKENMLGFWQDLAQIKKPVIAAVNGYALGGGCELAMMCDIALASEKAVFGQPEVLLGTIPGAGGSQRLTRVVGKSLAMELCLTGRRMHADEALKRGLVSHVYPADELVPKAVEMAEQIASLSAPAIAMAKEVVNRAYETTLAEGLRFERSAFHSTWALEDRKEGMTAFSEKRQAKWTNQAHSGPTENMNMFMAINSAMTVALETNPKTVMFGEDVAFGGVFRCSVNMRDRFGPNRVFNSPLTEQGIAGFAFGMAATGGHDVIAEIQFADYIYPAFDQIVNEGAKYRYRASGAYNVGGVTFRAPCGAVGHGALYHSQSVEAFFAHCPGLKIAVPRSALQAKGLLLACIRDRNPCIFFEPKVLYRASSDEVPVGDFEIPLGEAETVREGSDVTVIAWGNQVNRCMEAAEMVTKEGISTEVIDLQTILPWDRDAVVNSVKKTGRCIIAHEAPMTNGFGAEIAAKVQADCFLSLLAPVKRVTGFDTPFPLAWEEFYVPNKHRVADSIREAVNF</sequence>
<evidence type="ECO:0000256" key="1">
    <source>
        <dbReference type="ARBA" id="ARBA00001964"/>
    </source>
</evidence>
<evidence type="ECO:0000256" key="5">
    <source>
        <dbReference type="ARBA" id="ARBA00022832"/>
    </source>
</evidence>
<dbReference type="GO" id="GO:0006631">
    <property type="term" value="P:fatty acid metabolic process"/>
    <property type="evidence" value="ECO:0007669"/>
    <property type="project" value="UniProtKB-KW"/>
</dbReference>
<comment type="catalytic activity">
    <reaction evidence="9">
        <text>N(6)-[(R)-lipoyl]-L-lysyl-[protein] + 3-methyl-2-oxobutanoate + H(+) = N(6)-[(R)-S(8)-2-methylpropanoyldihydrolipoyl]-L-lysyl-[protein] + CO2</text>
        <dbReference type="Rhea" id="RHEA:13457"/>
        <dbReference type="Rhea" id="RHEA-COMP:10474"/>
        <dbReference type="Rhea" id="RHEA-COMP:10497"/>
        <dbReference type="ChEBI" id="CHEBI:11851"/>
        <dbReference type="ChEBI" id="CHEBI:15378"/>
        <dbReference type="ChEBI" id="CHEBI:16526"/>
        <dbReference type="ChEBI" id="CHEBI:83099"/>
        <dbReference type="ChEBI" id="CHEBI:83142"/>
        <dbReference type="EC" id="1.2.4.4"/>
    </reaction>
    <physiologicalReaction direction="left-to-right" evidence="9">
        <dbReference type="Rhea" id="RHEA:13458"/>
    </physiologicalReaction>
</comment>
<proteinExistence type="inferred from homology"/>
<dbReference type="SMART" id="SM00320">
    <property type="entry name" value="WD40"/>
    <property type="match status" value="4"/>
</dbReference>
<dbReference type="GO" id="GO:0004300">
    <property type="term" value="F:enoyl-CoA hydratase activity"/>
    <property type="evidence" value="ECO:0007669"/>
    <property type="project" value="UniProtKB-EC"/>
</dbReference>
<dbReference type="InterPro" id="IPR005475">
    <property type="entry name" value="Transketolase-like_Pyr-bd"/>
</dbReference>
<dbReference type="GO" id="GO:0007584">
    <property type="term" value="P:response to nutrient"/>
    <property type="evidence" value="ECO:0007669"/>
    <property type="project" value="TreeGrafter"/>
</dbReference>
<keyword evidence="15" id="KW-1185">Reference proteome</keyword>
<dbReference type="PANTHER" id="PTHR42980">
    <property type="entry name" value="2-OXOISOVALERATE DEHYDROGENASE SUBUNIT BETA-RELATED"/>
    <property type="match status" value="1"/>
</dbReference>
<dbReference type="CDD" id="cd07036">
    <property type="entry name" value="TPP_PYR_E1-PDHc-beta_like"/>
    <property type="match status" value="1"/>
</dbReference>
<keyword evidence="6" id="KW-0560">Oxidoreductase</keyword>
<organism evidence="14 15">
    <name type="scientific">Perkinsus chesapeaki</name>
    <name type="common">Clam parasite</name>
    <name type="synonym">Perkinsus andrewsi</name>
    <dbReference type="NCBI Taxonomy" id="330153"/>
    <lineage>
        <taxon>Eukaryota</taxon>
        <taxon>Sar</taxon>
        <taxon>Alveolata</taxon>
        <taxon>Perkinsozoa</taxon>
        <taxon>Perkinsea</taxon>
        <taxon>Perkinsida</taxon>
        <taxon>Perkinsidae</taxon>
        <taxon>Perkinsus</taxon>
    </lineage>
</organism>
<dbReference type="InterPro" id="IPR018376">
    <property type="entry name" value="Enoyl-CoA_hyd/isom_CS"/>
</dbReference>
<dbReference type="InterPro" id="IPR001680">
    <property type="entry name" value="WD40_rpt"/>
</dbReference>
<evidence type="ECO:0000256" key="4">
    <source>
        <dbReference type="ARBA" id="ARBA00012277"/>
    </source>
</evidence>
<dbReference type="OrthoDB" id="436219at2759"/>
<dbReference type="SMART" id="SM00861">
    <property type="entry name" value="Transket_pyr"/>
    <property type="match status" value="1"/>
</dbReference>
<dbReference type="InterPro" id="IPR029061">
    <property type="entry name" value="THDP-binding"/>
</dbReference>
<feature type="domain" description="Transketolase-like pyrimidine-binding" evidence="13">
    <location>
        <begin position="1521"/>
        <end position="1697"/>
    </location>
</feature>
<comment type="similarity">
    <text evidence="2 12">Belongs to the enoyl-CoA hydratase/isomerase family.</text>
</comment>
<dbReference type="FunFam" id="3.90.226.10:FF:000019">
    <property type="entry name" value="Enoyl-CoA hydratase, mitochondrial"/>
    <property type="match status" value="1"/>
</dbReference>
<dbReference type="GO" id="GO:0003863">
    <property type="term" value="F:branched-chain 2-oxo acid dehydrogenase activity"/>
    <property type="evidence" value="ECO:0007669"/>
    <property type="project" value="UniProtKB-EC"/>
</dbReference>
<dbReference type="Gene3D" id="3.90.226.10">
    <property type="entry name" value="2-enoyl-CoA Hydratase, Chain A, domain 1"/>
    <property type="match status" value="1"/>
</dbReference>
<gene>
    <name evidence="14" type="ORF">FOL47_002718</name>
</gene>
<keyword evidence="11" id="KW-0853">WD repeat</keyword>
<dbReference type="Pfam" id="PF02780">
    <property type="entry name" value="Transketolase_C"/>
    <property type="match status" value="1"/>
</dbReference>
<evidence type="ECO:0000256" key="11">
    <source>
        <dbReference type="PROSITE-ProRule" id="PRU00221"/>
    </source>
</evidence>
<dbReference type="FunFam" id="3.40.50.970:FF:000001">
    <property type="entry name" value="Pyruvate dehydrogenase E1 beta subunit"/>
    <property type="match status" value="1"/>
</dbReference>
<protein>
    <recommendedName>
        <fullName evidence="10">Probable enoyl-CoA hydratase, mitochondrial</fullName>
        <ecNumber evidence="4">1.2.4.4</ecNumber>
        <ecNumber evidence="3">4.2.1.17</ecNumber>
    </recommendedName>
</protein>
<dbReference type="EC" id="1.2.4.4" evidence="4"/>
<reference evidence="14 15" key="1">
    <citation type="submission" date="2020-04" db="EMBL/GenBank/DDBJ databases">
        <title>Perkinsus chesapeaki whole genome sequence.</title>
        <authorList>
            <person name="Bogema D.R."/>
        </authorList>
    </citation>
    <scope>NUCLEOTIDE SEQUENCE [LARGE SCALE GENOMIC DNA]</scope>
    <source>
        <strain evidence="14">ATCC PRA-425</strain>
    </source>
</reference>
<evidence type="ECO:0000259" key="13">
    <source>
        <dbReference type="SMART" id="SM00861"/>
    </source>
</evidence>
<keyword evidence="5" id="KW-0276">Fatty acid metabolism</keyword>
<dbReference type="Pfam" id="PF00378">
    <property type="entry name" value="ECH_1"/>
    <property type="match status" value="1"/>
</dbReference>
<dbReference type="PANTHER" id="PTHR42980:SF1">
    <property type="entry name" value="2-OXOISOVALERATE DEHYDROGENASE SUBUNIT BETA, MITOCHONDRIAL"/>
    <property type="match status" value="1"/>
</dbReference>
<dbReference type="Gene3D" id="2.130.10.10">
    <property type="entry name" value="YVTN repeat-like/Quinoprotein amine dehydrogenase"/>
    <property type="match status" value="1"/>
</dbReference>
<feature type="repeat" description="WD" evidence="11">
    <location>
        <begin position="169"/>
        <end position="191"/>
    </location>
</feature>
<dbReference type="InterPro" id="IPR033248">
    <property type="entry name" value="Transketolase_C"/>
</dbReference>
<evidence type="ECO:0000313" key="14">
    <source>
        <dbReference type="EMBL" id="KAF4669068.1"/>
    </source>
</evidence>
<evidence type="ECO:0000256" key="2">
    <source>
        <dbReference type="ARBA" id="ARBA00005254"/>
    </source>
</evidence>
<dbReference type="InterPro" id="IPR009014">
    <property type="entry name" value="Transketo_C/PFOR_II"/>
</dbReference>
<dbReference type="FunFam" id="3.40.50.920:FF:000001">
    <property type="entry name" value="Pyruvate dehydrogenase E1 beta subunit"/>
    <property type="match status" value="1"/>
</dbReference>
<dbReference type="Proteomes" id="UP000591131">
    <property type="component" value="Unassembled WGS sequence"/>
</dbReference>
<dbReference type="PROSITE" id="PS00166">
    <property type="entry name" value="ENOYL_COA_HYDRATASE"/>
    <property type="match status" value="1"/>
</dbReference>
<keyword evidence="8" id="KW-0456">Lyase</keyword>
<evidence type="ECO:0000256" key="8">
    <source>
        <dbReference type="ARBA" id="ARBA00023239"/>
    </source>
</evidence>
<dbReference type="Pfam" id="PF02779">
    <property type="entry name" value="Transket_pyr"/>
    <property type="match status" value="1"/>
</dbReference>
<dbReference type="CDD" id="cd06558">
    <property type="entry name" value="crotonase-like"/>
    <property type="match status" value="1"/>
</dbReference>
<dbReference type="EMBL" id="JAAPAO010000178">
    <property type="protein sequence ID" value="KAF4669068.1"/>
    <property type="molecule type" value="Genomic_DNA"/>
</dbReference>
<dbReference type="FunFam" id="1.10.12.10:FF:000001">
    <property type="entry name" value="Probable enoyl-CoA hydratase, mitochondrial"/>
    <property type="match status" value="1"/>
</dbReference>
<evidence type="ECO:0000256" key="9">
    <source>
        <dbReference type="ARBA" id="ARBA00051764"/>
    </source>
</evidence>
<dbReference type="InterPro" id="IPR014748">
    <property type="entry name" value="Enoyl-CoA_hydra_C"/>
</dbReference>
<dbReference type="PROSITE" id="PS50082">
    <property type="entry name" value="WD_REPEATS_2"/>
    <property type="match status" value="1"/>
</dbReference>
<dbReference type="InterPro" id="IPR029045">
    <property type="entry name" value="ClpP/crotonase-like_dom_sf"/>
</dbReference>
<dbReference type="InterPro" id="IPR015943">
    <property type="entry name" value="WD40/YVTN_repeat-like_dom_sf"/>
</dbReference>
<accession>A0A7J6MBW2</accession>
<evidence type="ECO:0000256" key="12">
    <source>
        <dbReference type="RuleBase" id="RU003707"/>
    </source>
</evidence>
<keyword evidence="7" id="KW-0443">Lipid metabolism</keyword>